<dbReference type="GO" id="GO:0005737">
    <property type="term" value="C:cytoplasm"/>
    <property type="evidence" value="ECO:0007669"/>
    <property type="project" value="UniProtKB-SubCell"/>
</dbReference>
<comment type="caution">
    <text evidence="10">The sequence shown here is derived from an EMBL/GenBank/DDBJ whole genome shotgun (WGS) entry which is preliminary data.</text>
</comment>
<reference evidence="10" key="2">
    <citation type="journal article" date="2023" name="Syst. Appl. Microbiol.">
        <title>Govania unica gen. nov., sp. nov., a rare biosphere bacterium that represents a novel family in the class Alphaproteobacteria.</title>
        <authorList>
            <person name="Vandamme P."/>
            <person name="Peeters C."/>
            <person name="Hettiarachchi A."/>
            <person name="Cnockaert M."/>
            <person name="Carlier A."/>
        </authorList>
    </citation>
    <scope>NUCLEOTIDE SEQUENCE</scope>
    <source>
        <strain evidence="10">LMG 31809</strain>
    </source>
</reference>
<dbReference type="RefSeq" id="WP_274942400.1">
    <property type="nucleotide sequence ID" value="NZ_JANWOI010000001.1"/>
</dbReference>
<evidence type="ECO:0000259" key="9">
    <source>
        <dbReference type="Pfam" id="PF01636"/>
    </source>
</evidence>
<evidence type="ECO:0000256" key="5">
    <source>
        <dbReference type="ARBA" id="ARBA00036820"/>
    </source>
</evidence>
<evidence type="ECO:0000256" key="1">
    <source>
        <dbReference type="ARBA" id="ARBA00004496"/>
    </source>
</evidence>
<evidence type="ECO:0000256" key="3">
    <source>
        <dbReference type="ARBA" id="ARBA00022679"/>
    </source>
</evidence>
<dbReference type="Proteomes" id="UP001141619">
    <property type="component" value="Unassembled WGS sequence"/>
</dbReference>
<keyword evidence="11" id="KW-1185">Reference proteome</keyword>
<dbReference type="GO" id="GO:0047992">
    <property type="term" value="F:hydroxylysine kinase activity"/>
    <property type="evidence" value="ECO:0007669"/>
    <property type="project" value="UniProtKB-EC"/>
</dbReference>
<keyword evidence="4" id="KW-0418">Kinase</keyword>
<name>A0A9X3TVC6_9PROT</name>
<dbReference type="InterPro" id="IPR050249">
    <property type="entry name" value="Pseudomonas-type_ThrB"/>
</dbReference>
<evidence type="ECO:0000256" key="7">
    <source>
        <dbReference type="ARBA" id="ARBA00038873"/>
    </source>
</evidence>
<dbReference type="SUPFAM" id="SSF56112">
    <property type="entry name" value="Protein kinase-like (PK-like)"/>
    <property type="match status" value="1"/>
</dbReference>
<gene>
    <name evidence="10" type="ORF">NYP16_01830</name>
</gene>
<dbReference type="InterPro" id="IPR011009">
    <property type="entry name" value="Kinase-like_dom_sf"/>
</dbReference>
<comment type="subcellular location">
    <subcellularLocation>
        <location evidence="1">Cytoplasm</location>
    </subcellularLocation>
</comment>
<dbReference type="AlphaFoldDB" id="A0A9X3TVC6"/>
<sequence length="333" mass="36239">MLDFDAALTTACPPPDRAAAAAFAARAFGVTGRAELLSGERDANFRLISGDGQDHLLKIANPAEDRAVIEMQIAALRHLAIGDPDLPVQRVRAARDQVDIAMFESAGSPPRLAWMVSYLPGHMLASVPASTALRRQVGDRLARVTLGLADFSVPAADRALLWDLRQAGRLSGLLSYVRDEAMRDRLAAIFARFQDSIAPRMRDLPSAIVHADFNSHNLLVDDAGCEIVGILDFGDMLRTARVADLAVAASYHVGEDGDALAPVRDVVAGYEARISLTSEEQDLLPDLILTRLAMTVTISEWRAALYPENSDYILRNNARARLRLKALEVRDHG</sequence>
<dbReference type="Pfam" id="PF01636">
    <property type="entry name" value="APH"/>
    <property type="match status" value="1"/>
</dbReference>
<keyword evidence="2" id="KW-0963">Cytoplasm</keyword>
<comment type="function">
    <text evidence="6">Catalyzes the GTP-dependent phosphorylation of 5-hydroxy-L-lysine.</text>
</comment>
<dbReference type="PANTHER" id="PTHR21064:SF1">
    <property type="entry name" value="HYDROXYLYSINE KINASE"/>
    <property type="match status" value="1"/>
</dbReference>
<keyword evidence="3" id="KW-0808">Transferase</keyword>
<evidence type="ECO:0000256" key="6">
    <source>
        <dbReference type="ARBA" id="ARBA00037368"/>
    </source>
</evidence>
<dbReference type="Gene3D" id="3.90.1200.10">
    <property type="match status" value="1"/>
</dbReference>
<evidence type="ECO:0000313" key="10">
    <source>
        <dbReference type="EMBL" id="MDA5192696.1"/>
    </source>
</evidence>
<evidence type="ECO:0000313" key="11">
    <source>
        <dbReference type="Proteomes" id="UP001141619"/>
    </source>
</evidence>
<dbReference type="EC" id="2.7.1.81" evidence="7"/>
<feature type="domain" description="Aminoglycoside phosphotransferase" evidence="9">
    <location>
        <begin position="36"/>
        <end position="261"/>
    </location>
</feature>
<proteinExistence type="predicted"/>
<protein>
    <recommendedName>
        <fullName evidence="8">Hydroxylysine kinase</fullName>
        <ecNumber evidence="7">2.7.1.81</ecNumber>
    </recommendedName>
</protein>
<dbReference type="EMBL" id="JANWOI010000001">
    <property type="protein sequence ID" value="MDA5192696.1"/>
    <property type="molecule type" value="Genomic_DNA"/>
</dbReference>
<organism evidence="10 11">
    <name type="scientific">Govanella unica</name>
    <dbReference type="NCBI Taxonomy" id="2975056"/>
    <lineage>
        <taxon>Bacteria</taxon>
        <taxon>Pseudomonadati</taxon>
        <taxon>Pseudomonadota</taxon>
        <taxon>Alphaproteobacteria</taxon>
        <taxon>Emcibacterales</taxon>
        <taxon>Govanellaceae</taxon>
        <taxon>Govanella</taxon>
    </lineage>
</organism>
<dbReference type="PANTHER" id="PTHR21064">
    <property type="entry name" value="AMINOGLYCOSIDE PHOSPHOTRANSFERASE DOMAIN-CONTAINING PROTEIN-RELATED"/>
    <property type="match status" value="1"/>
</dbReference>
<accession>A0A9X3TVC6</accession>
<comment type="catalytic activity">
    <reaction evidence="5">
        <text>(5R)-5-hydroxy-L-lysine + GTP = (5R)-5-phosphooxy-L-lysine + GDP + H(+)</text>
        <dbReference type="Rhea" id="RHEA:19049"/>
        <dbReference type="ChEBI" id="CHEBI:15378"/>
        <dbReference type="ChEBI" id="CHEBI:37565"/>
        <dbReference type="ChEBI" id="CHEBI:57882"/>
        <dbReference type="ChEBI" id="CHEBI:58189"/>
        <dbReference type="ChEBI" id="CHEBI:58357"/>
        <dbReference type="EC" id="2.7.1.81"/>
    </reaction>
</comment>
<dbReference type="InterPro" id="IPR002575">
    <property type="entry name" value="Aminoglycoside_PTrfase"/>
</dbReference>
<evidence type="ECO:0000256" key="4">
    <source>
        <dbReference type="ARBA" id="ARBA00022777"/>
    </source>
</evidence>
<evidence type="ECO:0000256" key="2">
    <source>
        <dbReference type="ARBA" id="ARBA00022490"/>
    </source>
</evidence>
<evidence type="ECO:0000256" key="8">
    <source>
        <dbReference type="ARBA" id="ARBA00040505"/>
    </source>
</evidence>
<reference evidence="10" key="1">
    <citation type="submission" date="2022-08" db="EMBL/GenBank/DDBJ databases">
        <authorList>
            <person name="Vandamme P."/>
            <person name="Hettiarachchi A."/>
            <person name="Peeters C."/>
            <person name="Cnockaert M."/>
            <person name="Carlier A."/>
        </authorList>
    </citation>
    <scope>NUCLEOTIDE SEQUENCE</scope>
    <source>
        <strain evidence="10">LMG 31809</strain>
    </source>
</reference>